<protein>
    <submittedName>
        <fullName evidence="1">(Mediterranean fruit fly) hypothetical protein</fullName>
    </submittedName>
</protein>
<comment type="caution">
    <text evidence="1">The sequence shown here is derived from an EMBL/GenBank/DDBJ whole genome shotgun (WGS) entry which is preliminary data.</text>
</comment>
<evidence type="ECO:0000313" key="2">
    <source>
        <dbReference type="Proteomes" id="UP000606786"/>
    </source>
</evidence>
<dbReference type="Proteomes" id="UP000606786">
    <property type="component" value="Unassembled WGS sequence"/>
</dbReference>
<accession>A0A811V8D4</accession>
<dbReference type="EMBL" id="CAJHJT010000056">
    <property type="protein sequence ID" value="CAD7011686.1"/>
    <property type="molecule type" value="Genomic_DNA"/>
</dbReference>
<gene>
    <name evidence="1" type="ORF">CCAP1982_LOCUS19770</name>
</gene>
<keyword evidence="2" id="KW-1185">Reference proteome</keyword>
<dbReference type="AlphaFoldDB" id="A0A811V8D4"/>
<reference evidence="1" key="1">
    <citation type="submission" date="2020-11" db="EMBL/GenBank/DDBJ databases">
        <authorList>
            <person name="Whitehead M."/>
        </authorList>
    </citation>
    <scope>NUCLEOTIDE SEQUENCE</scope>
    <source>
        <strain evidence="1">EGII</strain>
    </source>
</reference>
<evidence type="ECO:0000313" key="1">
    <source>
        <dbReference type="EMBL" id="CAD7011686.1"/>
    </source>
</evidence>
<sequence>MDTMAGAKAVNWFAGHLPNNGSFGHNNGESLSLEHNAISPQLESFRDVNASNRRVIIAVYNHVPVFRIWKLQFDTIRQKELDVQENFATTIEE</sequence>
<organism evidence="1 2">
    <name type="scientific">Ceratitis capitata</name>
    <name type="common">Mediterranean fruit fly</name>
    <name type="synonym">Tephritis capitata</name>
    <dbReference type="NCBI Taxonomy" id="7213"/>
    <lineage>
        <taxon>Eukaryota</taxon>
        <taxon>Metazoa</taxon>
        <taxon>Ecdysozoa</taxon>
        <taxon>Arthropoda</taxon>
        <taxon>Hexapoda</taxon>
        <taxon>Insecta</taxon>
        <taxon>Pterygota</taxon>
        <taxon>Neoptera</taxon>
        <taxon>Endopterygota</taxon>
        <taxon>Diptera</taxon>
        <taxon>Brachycera</taxon>
        <taxon>Muscomorpha</taxon>
        <taxon>Tephritoidea</taxon>
        <taxon>Tephritidae</taxon>
        <taxon>Ceratitis</taxon>
        <taxon>Ceratitis</taxon>
    </lineage>
</organism>
<name>A0A811V8D4_CERCA</name>
<proteinExistence type="predicted"/>